<dbReference type="Proteomes" id="UP000576225">
    <property type="component" value="Unassembled WGS sequence"/>
</dbReference>
<gene>
    <name evidence="7" type="ORF">C8D82_10430</name>
    <name evidence="6" type="ORF">HF882_14380</name>
</gene>
<feature type="domain" description="ABC transporter" evidence="5">
    <location>
        <begin position="9"/>
        <end position="243"/>
    </location>
</feature>
<keyword evidence="3 7" id="KW-0067">ATP-binding</keyword>
<comment type="caution">
    <text evidence="7">The sequence shown here is derived from an EMBL/GenBank/DDBJ whole genome shotgun (WGS) entry which is preliminary data.</text>
</comment>
<dbReference type="PROSITE" id="PS00211">
    <property type="entry name" value="ABC_TRANSPORTER_1"/>
    <property type="match status" value="1"/>
</dbReference>
<dbReference type="EMBL" id="JABAEW010000030">
    <property type="protein sequence ID" value="NMD87771.1"/>
    <property type="molecule type" value="Genomic_DNA"/>
</dbReference>
<evidence type="ECO:0000256" key="1">
    <source>
        <dbReference type="ARBA" id="ARBA00022448"/>
    </source>
</evidence>
<dbReference type="SMART" id="SM00382">
    <property type="entry name" value="AAA"/>
    <property type="match status" value="1"/>
</dbReference>
<keyword evidence="1" id="KW-0813">Transport</keyword>
<dbReference type="AlphaFoldDB" id="A0A2U1B8N1"/>
<feature type="compositionally biased region" description="Basic and acidic residues" evidence="4">
    <location>
        <begin position="369"/>
        <end position="385"/>
    </location>
</feature>
<dbReference type="PANTHER" id="PTHR42939">
    <property type="entry name" value="ABC TRANSPORTER ATP-BINDING PROTEIN ALBC-RELATED"/>
    <property type="match status" value="1"/>
</dbReference>
<dbReference type="InterPro" id="IPR051782">
    <property type="entry name" value="ABC_Transporter_VariousFunc"/>
</dbReference>
<evidence type="ECO:0000256" key="3">
    <source>
        <dbReference type="ARBA" id="ARBA00022840"/>
    </source>
</evidence>
<proteinExistence type="predicted"/>
<feature type="region of interest" description="Disordered" evidence="4">
    <location>
        <begin position="353"/>
        <end position="396"/>
    </location>
</feature>
<name>A0A2U1B8N1_9BACT</name>
<dbReference type="InterPro" id="IPR017871">
    <property type="entry name" value="ABC_transporter-like_CS"/>
</dbReference>
<dbReference type="PROSITE" id="PS50893">
    <property type="entry name" value="ABC_TRANSPORTER_2"/>
    <property type="match status" value="1"/>
</dbReference>
<evidence type="ECO:0000259" key="5">
    <source>
        <dbReference type="PROSITE" id="PS50893"/>
    </source>
</evidence>
<dbReference type="EMBL" id="QEKH01000004">
    <property type="protein sequence ID" value="PVY44887.1"/>
    <property type="molecule type" value="Genomic_DNA"/>
</dbReference>
<protein>
    <submittedName>
        <fullName evidence="6">ABC transporter ATP-binding protein</fullName>
    </submittedName>
    <submittedName>
        <fullName evidence="7">ABC-2 type transport system ATP-binding protein</fullName>
    </submittedName>
</protein>
<sequence>MAEQREPIVRAVGLTKVFRDFWGRPKAKAVNDIDFEIGQGEVVGLLGPNGSGKSTTVKMLLGLLYPTGGRLTVLGRSPRAVETKREIGYLPEDSYLYKYLTAEETLDFFGSLFSLSRADRRNRIDQLLDMVGMSHARHRRVGEFSKGMARRIGLAQAMINDPAFLILDEPTSGLDPLGCKEVKDLILALKKRGKTVVITSHLLSDIEDVCDRVIILYGGKVRATGCLNDLLTVTDENRIVTPALPPAAMEKVLAILRENLHGEDFTVDHPRRSLEEFFLDVIARAKSDSVETAGVVGGGRIADYLTQGDEKSAILEQLVQEVAPPPPPPEAVVEVAAEPARPTVQEVSRTLEALTEEPKAAPAAAEEPVAEKKAEQENKKLEEANAKLNDLLGNRK</sequence>
<dbReference type="OrthoDB" id="9804819at2"/>
<evidence type="ECO:0000313" key="7">
    <source>
        <dbReference type="EMBL" id="PVY44887.1"/>
    </source>
</evidence>
<evidence type="ECO:0000313" key="8">
    <source>
        <dbReference type="Proteomes" id="UP000245959"/>
    </source>
</evidence>
<dbReference type="SUPFAM" id="SSF52540">
    <property type="entry name" value="P-loop containing nucleoside triphosphate hydrolases"/>
    <property type="match status" value="1"/>
</dbReference>
<reference evidence="7 8" key="1">
    <citation type="submission" date="2018-04" db="EMBL/GenBank/DDBJ databases">
        <title>Genomic Encyclopedia of Type Strains, Phase IV (KMG-IV): sequencing the most valuable type-strain genomes for metagenomic binning, comparative biology and taxonomic classification.</title>
        <authorList>
            <person name="Goeker M."/>
        </authorList>
    </citation>
    <scope>NUCLEOTIDE SEQUENCE [LARGE SCALE GENOMIC DNA]</scope>
    <source>
        <strain evidence="7 8">DSM 14823</strain>
    </source>
</reference>
<dbReference type="InterPro" id="IPR003593">
    <property type="entry name" value="AAA+_ATPase"/>
</dbReference>
<dbReference type="Gene3D" id="3.40.50.300">
    <property type="entry name" value="P-loop containing nucleotide triphosphate hydrolases"/>
    <property type="match status" value="1"/>
</dbReference>
<reference evidence="6 9" key="2">
    <citation type="submission" date="2020-04" db="EMBL/GenBank/DDBJ databases">
        <authorList>
            <person name="Hitch T.C.A."/>
            <person name="Wylensek D."/>
            <person name="Clavel T."/>
        </authorList>
    </citation>
    <scope>NUCLEOTIDE SEQUENCE [LARGE SCALE GENOMIC DNA]</scope>
    <source>
        <strain evidence="6 9">COR2-253-APC-1A</strain>
    </source>
</reference>
<dbReference type="GO" id="GO:0016887">
    <property type="term" value="F:ATP hydrolysis activity"/>
    <property type="evidence" value="ECO:0007669"/>
    <property type="project" value="InterPro"/>
</dbReference>
<dbReference type="Proteomes" id="UP000245959">
    <property type="component" value="Unassembled WGS sequence"/>
</dbReference>
<evidence type="ECO:0000313" key="9">
    <source>
        <dbReference type="Proteomes" id="UP000576225"/>
    </source>
</evidence>
<organism evidence="7 8">
    <name type="scientific">Victivallis vadensis</name>
    <dbReference type="NCBI Taxonomy" id="172901"/>
    <lineage>
        <taxon>Bacteria</taxon>
        <taxon>Pseudomonadati</taxon>
        <taxon>Lentisphaerota</taxon>
        <taxon>Lentisphaeria</taxon>
        <taxon>Victivallales</taxon>
        <taxon>Victivallaceae</taxon>
        <taxon>Victivallis</taxon>
    </lineage>
</organism>
<dbReference type="GeneID" id="78294200"/>
<dbReference type="RefSeq" id="WP_116882879.1">
    <property type="nucleotide sequence ID" value="NZ_CABMMC010000043.1"/>
</dbReference>
<dbReference type="CDD" id="cd03230">
    <property type="entry name" value="ABC_DR_subfamily_A"/>
    <property type="match status" value="1"/>
</dbReference>
<dbReference type="PANTHER" id="PTHR42939:SF1">
    <property type="entry name" value="ABC TRANSPORTER ATP-BINDING PROTEIN ALBC-RELATED"/>
    <property type="match status" value="1"/>
</dbReference>
<evidence type="ECO:0000256" key="4">
    <source>
        <dbReference type="SAM" id="MobiDB-lite"/>
    </source>
</evidence>
<dbReference type="InterPro" id="IPR003439">
    <property type="entry name" value="ABC_transporter-like_ATP-bd"/>
</dbReference>
<keyword evidence="2" id="KW-0547">Nucleotide-binding</keyword>
<dbReference type="GO" id="GO:0005524">
    <property type="term" value="F:ATP binding"/>
    <property type="evidence" value="ECO:0007669"/>
    <property type="project" value="UniProtKB-KW"/>
</dbReference>
<dbReference type="InterPro" id="IPR027417">
    <property type="entry name" value="P-loop_NTPase"/>
</dbReference>
<dbReference type="Pfam" id="PF00005">
    <property type="entry name" value="ABC_tran"/>
    <property type="match status" value="1"/>
</dbReference>
<keyword evidence="8" id="KW-1185">Reference proteome</keyword>
<accession>A0A2U1B8N1</accession>
<evidence type="ECO:0000313" key="6">
    <source>
        <dbReference type="EMBL" id="NMD87771.1"/>
    </source>
</evidence>
<evidence type="ECO:0000256" key="2">
    <source>
        <dbReference type="ARBA" id="ARBA00022741"/>
    </source>
</evidence>